<sequence>MAPNNSSSSRAREGLASVTAHAVDTITDLMKTAGPGRHLISTAVHPSDAEPVIAYAWFDVIGEGTDALWSGVFADAAAVAEVVALGFIVAKGSVVLGTTSPTGEETVRAWMVDGHALKPLTADQVRDAFHETLGPESPSVTYRTAFPVPTSAPA</sequence>
<protein>
    <submittedName>
        <fullName evidence="1">Uncharacterized protein</fullName>
    </submittedName>
</protein>
<reference evidence="1" key="2">
    <citation type="submission" date="2020-09" db="EMBL/GenBank/DDBJ databases">
        <authorList>
            <person name="Sun Q."/>
            <person name="Ohkuma M."/>
        </authorList>
    </citation>
    <scope>NUCLEOTIDE SEQUENCE</scope>
    <source>
        <strain evidence="1">JCM 4956</strain>
    </source>
</reference>
<comment type="caution">
    <text evidence="1">The sequence shown here is derived from an EMBL/GenBank/DDBJ whole genome shotgun (WGS) entry which is preliminary data.</text>
</comment>
<evidence type="ECO:0000313" key="1">
    <source>
        <dbReference type="EMBL" id="GGX93789.1"/>
    </source>
</evidence>
<gene>
    <name evidence="1" type="ORF">GCM10010515_70760</name>
</gene>
<dbReference type="Proteomes" id="UP000645555">
    <property type="component" value="Unassembled WGS sequence"/>
</dbReference>
<dbReference type="AlphaFoldDB" id="A0A918U5I7"/>
<name>A0A918U5I7_9ACTN</name>
<accession>A0A918U5I7</accession>
<evidence type="ECO:0000313" key="2">
    <source>
        <dbReference type="Proteomes" id="UP000645555"/>
    </source>
</evidence>
<organism evidence="1 2">
    <name type="scientific">Streptomyces fructofermentans</name>
    <dbReference type="NCBI Taxonomy" id="152141"/>
    <lineage>
        <taxon>Bacteria</taxon>
        <taxon>Bacillati</taxon>
        <taxon>Actinomycetota</taxon>
        <taxon>Actinomycetes</taxon>
        <taxon>Kitasatosporales</taxon>
        <taxon>Streptomycetaceae</taxon>
        <taxon>Streptomyces</taxon>
    </lineage>
</organism>
<dbReference type="RefSeq" id="WP_190039736.1">
    <property type="nucleotide sequence ID" value="NZ_BMWD01000040.1"/>
</dbReference>
<keyword evidence="2" id="KW-1185">Reference proteome</keyword>
<proteinExistence type="predicted"/>
<reference evidence="1" key="1">
    <citation type="journal article" date="2014" name="Int. J. Syst. Evol. Microbiol.">
        <title>Complete genome sequence of Corynebacterium casei LMG S-19264T (=DSM 44701T), isolated from a smear-ripened cheese.</title>
        <authorList>
            <consortium name="US DOE Joint Genome Institute (JGI-PGF)"/>
            <person name="Walter F."/>
            <person name="Albersmeier A."/>
            <person name="Kalinowski J."/>
            <person name="Ruckert C."/>
        </authorList>
    </citation>
    <scope>NUCLEOTIDE SEQUENCE</scope>
    <source>
        <strain evidence="1">JCM 4956</strain>
    </source>
</reference>
<dbReference type="EMBL" id="BMWD01000040">
    <property type="protein sequence ID" value="GGX93789.1"/>
    <property type="molecule type" value="Genomic_DNA"/>
</dbReference>